<dbReference type="FunCoup" id="A0A1C7NF84">
    <property type="interactions" value="719"/>
</dbReference>
<comment type="caution">
    <text evidence="1">The sequence shown here is derived from an EMBL/GenBank/DDBJ whole genome shotgun (WGS) entry which is preliminary data.</text>
</comment>
<reference evidence="1 2" key="1">
    <citation type="submission" date="2016-03" db="EMBL/GenBank/DDBJ databases">
        <title>Choanephora cucurbitarum.</title>
        <authorList>
            <person name="Min B."/>
            <person name="Park H."/>
            <person name="Park J.-H."/>
            <person name="Shin H.-D."/>
            <person name="Choi I.-G."/>
        </authorList>
    </citation>
    <scope>NUCLEOTIDE SEQUENCE [LARGE SCALE GENOMIC DNA]</scope>
    <source>
        <strain evidence="1 2">KUS-F28377</strain>
    </source>
</reference>
<dbReference type="Proteomes" id="UP000093000">
    <property type="component" value="Unassembled WGS sequence"/>
</dbReference>
<dbReference type="InParanoid" id="A0A1C7NF84"/>
<protein>
    <submittedName>
        <fullName evidence="1">Ribosomal L1 domain-containing protein 1</fullName>
    </submittedName>
</protein>
<accession>A0A1C7NF84</accession>
<dbReference type="AlphaFoldDB" id="A0A1C7NF84"/>
<dbReference type="Pfam" id="PF00687">
    <property type="entry name" value="Ribosomal_L1"/>
    <property type="match status" value="1"/>
</dbReference>
<dbReference type="STRING" id="101091.A0A1C7NF84"/>
<dbReference type="SUPFAM" id="SSF56808">
    <property type="entry name" value="Ribosomal protein L1"/>
    <property type="match status" value="1"/>
</dbReference>
<name>A0A1C7NF84_9FUNG</name>
<keyword evidence="2" id="KW-1185">Reference proteome</keyword>
<dbReference type="InterPro" id="IPR016095">
    <property type="entry name" value="Ribosomal_uL1_3-a/b-sand"/>
</dbReference>
<dbReference type="OrthoDB" id="10251727at2759"/>
<dbReference type="InterPro" id="IPR028364">
    <property type="entry name" value="Ribosomal_uL1/biogenesis"/>
</dbReference>
<proteinExistence type="predicted"/>
<evidence type="ECO:0000313" key="2">
    <source>
        <dbReference type="Proteomes" id="UP000093000"/>
    </source>
</evidence>
<dbReference type="EMBL" id="LUGH01000337">
    <property type="protein sequence ID" value="OBZ86014.1"/>
    <property type="molecule type" value="Genomic_DNA"/>
</dbReference>
<organism evidence="1 2">
    <name type="scientific">Choanephora cucurbitarum</name>
    <dbReference type="NCBI Taxonomy" id="101091"/>
    <lineage>
        <taxon>Eukaryota</taxon>
        <taxon>Fungi</taxon>
        <taxon>Fungi incertae sedis</taxon>
        <taxon>Mucoromycota</taxon>
        <taxon>Mucoromycotina</taxon>
        <taxon>Mucoromycetes</taxon>
        <taxon>Mucorales</taxon>
        <taxon>Mucorineae</taxon>
        <taxon>Choanephoraceae</taxon>
        <taxon>Choanephoroideae</taxon>
        <taxon>Choanephora</taxon>
    </lineage>
</organism>
<dbReference type="InterPro" id="IPR023674">
    <property type="entry name" value="Ribosomal_uL1-like"/>
</dbReference>
<evidence type="ECO:0000313" key="1">
    <source>
        <dbReference type="EMBL" id="OBZ86014.1"/>
    </source>
</evidence>
<gene>
    <name evidence="1" type="primary">RSL1D1</name>
    <name evidence="1" type="ORF">A0J61_05942</name>
</gene>
<dbReference type="Gene3D" id="3.40.50.790">
    <property type="match status" value="1"/>
</dbReference>
<sequence length="284" mass="32367">MAQNVNLKQAKKAIAALFKHNETKPDNDMLGSEEEAGIYVEITTHKIMNKESLKKKKVALPFTPYAETMEVCYITKDDEKTTENRLKEESVTEVKKVISKKALETTYKAYEAKRKLADSYDMFLVDDRIAHLMPSLVGKKFFEKNKQVFYLDHRTCQLVLIGNFGMDQKDVLKNYEAALPNIVKITAHNWEEVQLFGIKSRSSPLLPIYAAFPKGEEKAVKKAKTEKAELPVKAEKSVKIEKSVKAEKPVKAIKVEKVEKTVKIEKKKTTTALKSQIKKRSAKK</sequence>